<comment type="caution">
    <text evidence="2">The sequence shown here is derived from an EMBL/GenBank/DDBJ whole genome shotgun (WGS) entry which is preliminary data.</text>
</comment>
<sequence>FPLLPRQDALYDENVTFINSAISRCISTCHPPHRGKHLPTRLLDLESVRQDHTLCLICTKDLITDETLWLKYAALNYSWGRPGLAPQPMTAPDNLAERLHSISLDEMSAVAQDAIEVCAKLSIRHLWIDALCILQGPGGKDDWERESQIMDAVFARAYITLCAASSPSSHVAFPDRKAKPRLRILRRPRVHTTGPSSPSPVESYMLTPFYDHEQELSQRQLIFSHDLIHFRCPGRMLCENGWEQGKDTESTRYSSFADMTLATTISADAPLMCQKDPEQKQKVFQLFRDSVEGFGQKRLTYETDRLPAMAGLAKMVSGFIGSEYHAGLWQDVVHEDLIFFRTYPPKPSGSDTLQVPSWPWASKRLSFLQYPWEGPAVPQYASIQILTTPKELSRFGEVEGGFLTIETKVLLSSALLSRADSGMFTRISISKSHDTHLADVQFDQGITKHLRMCGYPPRRQSCMGFGHEHI</sequence>
<reference evidence="2" key="1">
    <citation type="journal article" date="2023" name="Mol. Phylogenet. Evol.">
        <title>Genome-scale phylogeny and comparative genomics of the fungal order Sordariales.</title>
        <authorList>
            <person name="Hensen N."/>
            <person name="Bonometti L."/>
            <person name="Westerberg I."/>
            <person name="Brannstrom I.O."/>
            <person name="Guillou S."/>
            <person name="Cros-Aarteil S."/>
            <person name="Calhoun S."/>
            <person name="Haridas S."/>
            <person name="Kuo A."/>
            <person name="Mondo S."/>
            <person name="Pangilinan J."/>
            <person name="Riley R."/>
            <person name="LaButti K."/>
            <person name="Andreopoulos B."/>
            <person name="Lipzen A."/>
            <person name="Chen C."/>
            <person name="Yan M."/>
            <person name="Daum C."/>
            <person name="Ng V."/>
            <person name="Clum A."/>
            <person name="Steindorff A."/>
            <person name="Ohm R.A."/>
            <person name="Martin F."/>
            <person name="Silar P."/>
            <person name="Natvig D.O."/>
            <person name="Lalanne C."/>
            <person name="Gautier V."/>
            <person name="Ament-Velasquez S.L."/>
            <person name="Kruys A."/>
            <person name="Hutchinson M.I."/>
            <person name="Powell A.J."/>
            <person name="Barry K."/>
            <person name="Miller A.N."/>
            <person name="Grigoriev I.V."/>
            <person name="Debuchy R."/>
            <person name="Gladieux P."/>
            <person name="Hiltunen Thoren M."/>
            <person name="Johannesson H."/>
        </authorList>
    </citation>
    <scope>NUCLEOTIDE SEQUENCE</scope>
    <source>
        <strain evidence="2">CBS 955.72</strain>
    </source>
</reference>
<evidence type="ECO:0000259" key="1">
    <source>
        <dbReference type="Pfam" id="PF06985"/>
    </source>
</evidence>
<organism evidence="2 3">
    <name type="scientific">Lasiosphaeria hispida</name>
    <dbReference type="NCBI Taxonomy" id="260671"/>
    <lineage>
        <taxon>Eukaryota</taxon>
        <taxon>Fungi</taxon>
        <taxon>Dikarya</taxon>
        <taxon>Ascomycota</taxon>
        <taxon>Pezizomycotina</taxon>
        <taxon>Sordariomycetes</taxon>
        <taxon>Sordariomycetidae</taxon>
        <taxon>Sordariales</taxon>
        <taxon>Lasiosphaeriaceae</taxon>
        <taxon>Lasiosphaeria</taxon>
    </lineage>
</organism>
<evidence type="ECO:0000313" key="2">
    <source>
        <dbReference type="EMBL" id="KAK3349000.1"/>
    </source>
</evidence>
<feature type="domain" description="Heterokaryon incompatibility" evidence="1">
    <location>
        <begin position="72"/>
        <end position="177"/>
    </location>
</feature>
<protein>
    <recommendedName>
        <fullName evidence="1">Heterokaryon incompatibility domain-containing protein</fullName>
    </recommendedName>
</protein>
<dbReference type="InterPro" id="IPR010730">
    <property type="entry name" value="HET"/>
</dbReference>
<dbReference type="PANTHER" id="PTHR33112">
    <property type="entry name" value="DOMAIN PROTEIN, PUTATIVE-RELATED"/>
    <property type="match status" value="1"/>
</dbReference>
<dbReference type="AlphaFoldDB" id="A0AAJ0MCB0"/>
<proteinExistence type="predicted"/>
<reference evidence="2" key="2">
    <citation type="submission" date="2023-06" db="EMBL/GenBank/DDBJ databases">
        <authorList>
            <consortium name="Lawrence Berkeley National Laboratory"/>
            <person name="Haridas S."/>
            <person name="Hensen N."/>
            <person name="Bonometti L."/>
            <person name="Westerberg I."/>
            <person name="Brannstrom I.O."/>
            <person name="Guillou S."/>
            <person name="Cros-Aarteil S."/>
            <person name="Calhoun S."/>
            <person name="Kuo A."/>
            <person name="Mondo S."/>
            <person name="Pangilinan J."/>
            <person name="Riley R."/>
            <person name="Labutti K."/>
            <person name="Andreopoulos B."/>
            <person name="Lipzen A."/>
            <person name="Chen C."/>
            <person name="Yanf M."/>
            <person name="Daum C."/>
            <person name="Ng V."/>
            <person name="Clum A."/>
            <person name="Steindorff A."/>
            <person name="Ohm R."/>
            <person name="Martin F."/>
            <person name="Silar P."/>
            <person name="Natvig D."/>
            <person name="Lalanne C."/>
            <person name="Gautier V."/>
            <person name="Ament-Velasquez S.L."/>
            <person name="Kruys A."/>
            <person name="Hutchinson M.I."/>
            <person name="Powell A.J."/>
            <person name="Barry K."/>
            <person name="Miller A.N."/>
            <person name="Grigoriev I.V."/>
            <person name="Debuchy R."/>
            <person name="Gladieux P."/>
            <person name="Thoren M.H."/>
            <person name="Johannesson H."/>
        </authorList>
    </citation>
    <scope>NUCLEOTIDE SEQUENCE</scope>
    <source>
        <strain evidence="2">CBS 955.72</strain>
    </source>
</reference>
<dbReference type="Proteomes" id="UP001275084">
    <property type="component" value="Unassembled WGS sequence"/>
</dbReference>
<evidence type="ECO:0000313" key="3">
    <source>
        <dbReference type="Proteomes" id="UP001275084"/>
    </source>
</evidence>
<name>A0AAJ0MCB0_9PEZI</name>
<dbReference type="PANTHER" id="PTHR33112:SF9">
    <property type="entry name" value="HETEROKARYON INCOMPATIBILITY DOMAIN-CONTAINING PROTEIN"/>
    <property type="match status" value="1"/>
</dbReference>
<dbReference type="EMBL" id="JAUIQD010000005">
    <property type="protein sequence ID" value="KAK3349000.1"/>
    <property type="molecule type" value="Genomic_DNA"/>
</dbReference>
<dbReference type="Pfam" id="PF06985">
    <property type="entry name" value="HET"/>
    <property type="match status" value="1"/>
</dbReference>
<feature type="non-terminal residue" evidence="2">
    <location>
        <position position="1"/>
    </location>
</feature>
<gene>
    <name evidence="2" type="ORF">B0T25DRAFT_456993</name>
</gene>
<accession>A0AAJ0MCB0</accession>
<keyword evidence="3" id="KW-1185">Reference proteome</keyword>